<comment type="similarity">
    <text evidence="1">Belongs to the glycosyl hydrolase 25 family.</text>
</comment>
<accession>A0A9D9I1H6</accession>
<dbReference type="PANTHER" id="PTHR34135">
    <property type="entry name" value="LYSOZYME"/>
    <property type="match status" value="1"/>
</dbReference>
<sequence>MRWRKIAAIIFIFVIIGILFLMLVLSKKIHINTWFAKQYEVQGVDVSHYQGEIDWQKIKEQGISFAFIKATEGSSHVDEKFLDNWKQAEEAGMIKGAYHFFSFDSSGKTQAKLYRKTVGTLTGNLIPVIDVEYYGKKEKNPPSKEEVRSNLQTMLDLLEKEYQVKPMIYTTYKVYHKYIKDTFKEYPLWIRNVYYPPVDVIEGWDIWQYSDTGILDGYTGKEVYIDQNVFYGTKEQLKEYLVP</sequence>
<protein>
    <submittedName>
        <fullName evidence="5">Glycosyl hydrolase family 25</fullName>
    </submittedName>
</protein>
<keyword evidence="4" id="KW-0812">Transmembrane</keyword>
<dbReference type="PROSITE" id="PS51904">
    <property type="entry name" value="GLYCOSYL_HYDROL_F25_2"/>
    <property type="match status" value="1"/>
</dbReference>
<proteinExistence type="inferred from homology"/>
<dbReference type="AlphaFoldDB" id="A0A9D9I1H6"/>
<reference evidence="5" key="2">
    <citation type="journal article" date="2021" name="PeerJ">
        <title>Extensive microbial diversity within the chicken gut microbiome revealed by metagenomics and culture.</title>
        <authorList>
            <person name="Gilroy R."/>
            <person name="Ravi A."/>
            <person name="Getino M."/>
            <person name="Pursley I."/>
            <person name="Horton D.L."/>
            <person name="Alikhan N.F."/>
            <person name="Baker D."/>
            <person name="Gharbi K."/>
            <person name="Hall N."/>
            <person name="Watson M."/>
            <person name="Adriaenssens E.M."/>
            <person name="Foster-Nyarko E."/>
            <person name="Jarju S."/>
            <person name="Secka A."/>
            <person name="Antonio M."/>
            <person name="Oren A."/>
            <person name="Chaudhuri R.R."/>
            <person name="La Ragione R."/>
            <person name="Hildebrand F."/>
            <person name="Pallen M.J."/>
        </authorList>
    </citation>
    <scope>NUCLEOTIDE SEQUENCE</scope>
    <source>
        <strain evidence="5">E3-2379</strain>
    </source>
</reference>
<dbReference type="SMART" id="SM00641">
    <property type="entry name" value="Glyco_25"/>
    <property type="match status" value="1"/>
</dbReference>
<dbReference type="Pfam" id="PF01183">
    <property type="entry name" value="Glyco_hydro_25"/>
    <property type="match status" value="1"/>
</dbReference>
<keyword evidence="4" id="KW-0472">Membrane</keyword>
<keyword evidence="4" id="KW-1133">Transmembrane helix</keyword>
<dbReference type="GO" id="GO:0016052">
    <property type="term" value="P:carbohydrate catabolic process"/>
    <property type="evidence" value="ECO:0007669"/>
    <property type="project" value="TreeGrafter"/>
</dbReference>
<evidence type="ECO:0000256" key="2">
    <source>
        <dbReference type="ARBA" id="ARBA00022801"/>
    </source>
</evidence>
<organism evidence="5 6">
    <name type="scientific">Candidatus Scybalomonas excrementavium</name>
    <dbReference type="NCBI Taxonomy" id="2840943"/>
    <lineage>
        <taxon>Bacteria</taxon>
        <taxon>Bacillati</taxon>
        <taxon>Bacillota</taxon>
        <taxon>Clostridia</taxon>
        <taxon>Lachnospirales</taxon>
        <taxon>Lachnospiraceae</taxon>
        <taxon>Lachnospiraceae incertae sedis</taxon>
        <taxon>Candidatus Scybalomonas</taxon>
    </lineage>
</organism>
<name>A0A9D9I1H6_9FIRM</name>
<dbReference type="Gene3D" id="3.20.20.80">
    <property type="entry name" value="Glycosidases"/>
    <property type="match status" value="1"/>
</dbReference>
<dbReference type="InterPro" id="IPR018077">
    <property type="entry name" value="Glyco_hydro_fam25_subgr"/>
</dbReference>
<evidence type="ECO:0000256" key="3">
    <source>
        <dbReference type="ARBA" id="ARBA00023295"/>
    </source>
</evidence>
<keyword evidence="3" id="KW-0326">Glycosidase</keyword>
<keyword evidence="2 5" id="KW-0378">Hydrolase</keyword>
<dbReference type="PANTHER" id="PTHR34135:SF2">
    <property type="entry name" value="LYSOZYME"/>
    <property type="match status" value="1"/>
</dbReference>
<evidence type="ECO:0000313" key="6">
    <source>
        <dbReference type="Proteomes" id="UP000823618"/>
    </source>
</evidence>
<dbReference type="Proteomes" id="UP000823618">
    <property type="component" value="Unassembled WGS sequence"/>
</dbReference>
<comment type="caution">
    <text evidence="5">The sequence shown here is derived from an EMBL/GenBank/DDBJ whole genome shotgun (WGS) entry which is preliminary data.</text>
</comment>
<evidence type="ECO:0000256" key="4">
    <source>
        <dbReference type="SAM" id="Phobius"/>
    </source>
</evidence>
<evidence type="ECO:0000313" key="5">
    <source>
        <dbReference type="EMBL" id="MBO8464241.1"/>
    </source>
</evidence>
<dbReference type="GO" id="GO:0003796">
    <property type="term" value="F:lysozyme activity"/>
    <property type="evidence" value="ECO:0007669"/>
    <property type="project" value="InterPro"/>
</dbReference>
<evidence type="ECO:0000256" key="1">
    <source>
        <dbReference type="ARBA" id="ARBA00010646"/>
    </source>
</evidence>
<dbReference type="SUPFAM" id="SSF51445">
    <property type="entry name" value="(Trans)glycosidases"/>
    <property type="match status" value="1"/>
</dbReference>
<dbReference type="InterPro" id="IPR017853">
    <property type="entry name" value="GH"/>
</dbReference>
<dbReference type="GO" id="GO:0009253">
    <property type="term" value="P:peptidoglycan catabolic process"/>
    <property type="evidence" value="ECO:0007669"/>
    <property type="project" value="InterPro"/>
</dbReference>
<dbReference type="InterPro" id="IPR002053">
    <property type="entry name" value="Glyco_hydro_25"/>
</dbReference>
<reference evidence="5" key="1">
    <citation type="submission" date="2020-10" db="EMBL/GenBank/DDBJ databases">
        <authorList>
            <person name="Gilroy R."/>
        </authorList>
    </citation>
    <scope>NUCLEOTIDE SEQUENCE</scope>
    <source>
        <strain evidence="5">E3-2379</strain>
    </source>
</reference>
<gene>
    <name evidence="5" type="ORF">IAC13_09950</name>
</gene>
<feature type="transmembrane region" description="Helical" evidence="4">
    <location>
        <begin position="6"/>
        <end position="25"/>
    </location>
</feature>
<dbReference type="GO" id="GO:0016998">
    <property type="term" value="P:cell wall macromolecule catabolic process"/>
    <property type="evidence" value="ECO:0007669"/>
    <property type="project" value="InterPro"/>
</dbReference>
<dbReference type="EMBL" id="JADIML010000283">
    <property type="protein sequence ID" value="MBO8464241.1"/>
    <property type="molecule type" value="Genomic_DNA"/>
</dbReference>